<keyword evidence="4 6" id="KW-1133">Transmembrane helix</keyword>
<keyword evidence="2" id="KW-1003">Cell membrane</keyword>
<feature type="transmembrane region" description="Helical" evidence="6">
    <location>
        <begin position="32"/>
        <end position="54"/>
    </location>
</feature>
<dbReference type="PANTHER" id="PTHR43124:SF3">
    <property type="entry name" value="CHLORAMPHENICOL EFFLUX PUMP RV0191"/>
    <property type="match status" value="1"/>
</dbReference>
<dbReference type="InterPro" id="IPR020846">
    <property type="entry name" value="MFS_dom"/>
</dbReference>
<dbReference type="SUPFAM" id="SSF103473">
    <property type="entry name" value="MFS general substrate transporter"/>
    <property type="match status" value="1"/>
</dbReference>
<proteinExistence type="predicted"/>
<feature type="transmembrane region" description="Helical" evidence="6">
    <location>
        <begin position="148"/>
        <end position="170"/>
    </location>
</feature>
<feature type="transmembrane region" description="Helical" evidence="6">
    <location>
        <begin position="120"/>
        <end position="142"/>
    </location>
</feature>
<dbReference type="PANTHER" id="PTHR43124">
    <property type="entry name" value="PURINE EFFLUX PUMP PBUE"/>
    <property type="match status" value="1"/>
</dbReference>
<name>A0A4V2YTL1_9ACTN</name>
<evidence type="ECO:0000256" key="1">
    <source>
        <dbReference type="ARBA" id="ARBA00004651"/>
    </source>
</evidence>
<feature type="transmembrane region" description="Helical" evidence="6">
    <location>
        <begin position="253"/>
        <end position="273"/>
    </location>
</feature>
<dbReference type="PROSITE" id="PS50850">
    <property type="entry name" value="MFS"/>
    <property type="match status" value="1"/>
</dbReference>
<keyword evidence="3 6" id="KW-0812">Transmembrane</keyword>
<dbReference type="InterPro" id="IPR036259">
    <property type="entry name" value="MFS_trans_sf"/>
</dbReference>
<keyword evidence="9" id="KW-1185">Reference proteome</keyword>
<feature type="transmembrane region" description="Helical" evidence="6">
    <location>
        <begin position="279"/>
        <end position="297"/>
    </location>
</feature>
<feature type="transmembrane region" description="Helical" evidence="6">
    <location>
        <begin position="61"/>
        <end position="81"/>
    </location>
</feature>
<evidence type="ECO:0000256" key="2">
    <source>
        <dbReference type="ARBA" id="ARBA00022475"/>
    </source>
</evidence>
<feature type="transmembrane region" description="Helical" evidence="6">
    <location>
        <begin position="345"/>
        <end position="365"/>
    </location>
</feature>
<dbReference type="Gene3D" id="1.20.1250.20">
    <property type="entry name" value="MFS general substrate transporter like domains"/>
    <property type="match status" value="1"/>
</dbReference>
<reference evidence="8 9" key="1">
    <citation type="submission" date="2019-03" db="EMBL/GenBank/DDBJ databases">
        <title>Draft genome sequences of novel Actinobacteria.</title>
        <authorList>
            <person name="Sahin N."/>
            <person name="Ay H."/>
            <person name="Saygin H."/>
        </authorList>
    </citation>
    <scope>NUCLEOTIDE SEQUENCE [LARGE SCALE GENOMIC DNA]</scope>
    <source>
        <strain evidence="8 9">H3C3</strain>
    </source>
</reference>
<evidence type="ECO:0000256" key="5">
    <source>
        <dbReference type="ARBA" id="ARBA00023136"/>
    </source>
</evidence>
<evidence type="ECO:0000313" key="9">
    <source>
        <dbReference type="Proteomes" id="UP000294513"/>
    </source>
</evidence>
<dbReference type="OrthoDB" id="9814237at2"/>
<organism evidence="8 9">
    <name type="scientific">Actinomadura rubrisoli</name>
    <dbReference type="NCBI Taxonomy" id="2530368"/>
    <lineage>
        <taxon>Bacteria</taxon>
        <taxon>Bacillati</taxon>
        <taxon>Actinomycetota</taxon>
        <taxon>Actinomycetes</taxon>
        <taxon>Streptosporangiales</taxon>
        <taxon>Thermomonosporaceae</taxon>
        <taxon>Actinomadura</taxon>
    </lineage>
</organism>
<sequence length="378" mass="38671">MMGIFSIVTTEILPIGLLNPIASGFNISEGTAGWMMTVPGIVAAIAAPAVTVATRWLDRRLMLAALMVLLALADFLSALAPTYSVMLIARVLVGITIGGFWSIGAGLAGRLVKPGQVSTATAVIFAAVPMGSVLGVPAGTLIGDLAGWRAPFIVMGVLTLGVLAALLATLPRLPAQQVTYLRVLRVLLRNTNIRIALIATSLIVIAHFGTYTYVTPFLEQATHLDPGLVSAFLLTYGAAGIAGNFIAGRTIPLSLPATFITAAAMLAAATLLLPIIGTSTIGALGLLIVWGLAYGAIPASSQSWFSRSAPQAQEAATVLFTSSFQATFAIGALCGGVIVDATSPSTVMIVGAAVAALMATTLLVLTGNTNPRRGTTCG</sequence>
<evidence type="ECO:0000256" key="3">
    <source>
        <dbReference type="ARBA" id="ARBA00022692"/>
    </source>
</evidence>
<evidence type="ECO:0000259" key="7">
    <source>
        <dbReference type="PROSITE" id="PS50850"/>
    </source>
</evidence>
<evidence type="ECO:0000256" key="6">
    <source>
        <dbReference type="SAM" id="Phobius"/>
    </source>
</evidence>
<feature type="transmembrane region" description="Helical" evidence="6">
    <location>
        <begin position="318"/>
        <end position="339"/>
    </location>
</feature>
<evidence type="ECO:0000313" key="8">
    <source>
        <dbReference type="EMBL" id="TDD74247.1"/>
    </source>
</evidence>
<feature type="transmembrane region" description="Helical" evidence="6">
    <location>
        <begin position="226"/>
        <end position="246"/>
    </location>
</feature>
<dbReference type="Proteomes" id="UP000294513">
    <property type="component" value="Unassembled WGS sequence"/>
</dbReference>
<feature type="transmembrane region" description="Helical" evidence="6">
    <location>
        <begin position="87"/>
        <end position="108"/>
    </location>
</feature>
<comment type="subcellular location">
    <subcellularLocation>
        <location evidence="1">Cell membrane</location>
        <topology evidence="1">Multi-pass membrane protein</topology>
    </subcellularLocation>
</comment>
<dbReference type="RefSeq" id="WP_131900232.1">
    <property type="nucleotide sequence ID" value="NZ_SMKU01000240.1"/>
</dbReference>
<protein>
    <submittedName>
        <fullName evidence="8">MFS transporter</fullName>
    </submittedName>
</protein>
<feature type="transmembrane region" description="Helical" evidence="6">
    <location>
        <begin position="191"/>
        <end position="214"/>
    </location>
</feature>
<evidence type="ECO:0000256" key="4">
    <source>
        <dbReference type="ARBA" id="ARBA00022989"/>
    </source>
</evidence>
<dbReference type="AlphaFoldDB" id="A0A4V2YTL1"/>
<comment type="caution">
    <text evidence="8">The sequence shown here is derived from an EMBL/GenBank/DDBJ whole genome shotgun (WGS) entry which is preliminary data.</text>
</comment>
<keyword evidence="5 6" id="KW-0472">Membrane</keyword>
<feature type="domain" description="Major facilitator superfamily (MFS) profile" evidence="7">
    <location>
        <begin position="1"/>
        <end position="370"/>
    </location>
</feature>
<gene>
    <name evidence="8" type="ORF">E1298_32855</name>
</gene>
<accession>A0A4V2YTL1</accession>
<dbReference type="GO" id="GO:0005886">
    <property type="term" value="C:plasma membrane"/>
    <property type="evidence" value="ECO:0007669"/>
    <property type="project" value="UniProtKB-SubCell"/>
</dbReference>
<dbReference type="Pfam" id="PF07690">
    <property type="entry name" value="MFS_1"/>
    <property type="match status" value="1"/>
</dbReference>
<dbReference type="EMBL" id="SMKU01000240">
    <property type="protein sequence ID" value="TDD74247.1"/>
    <property type="molecule type" value="Genomic_DNA"/>
</dbReference>
<dbReference type="InterPro" id="IPR011701">
    <property type="entry name" value="MFS"/>
</dbReference>
<dbReference type="CDD" id="cd17324">
    <property type="entry name" value="MFS_NepI_like"/>
    <property type="match status" value="1"/>
</dbReference>
<dbReference type="GO" id="GO:0022857">
    <property type="term" value="F:transmembrane transporter activity"/>
    <property type="evidence" value="ECO:0007669"/>
    <property type="project" value="InterPro"/>
</dbReference>
<dbReference type="InterPro" id="IPR050189">
    <property type="entry name" value="MFS_Efflux_Transporters"/>
</dbReference>